<accession>A0ABM9NQ00</accession>
<dbReference type="Gene3D" id="2.60.40.10">
    <property type="entry name" value="Immunoglobulins"/>
    <property type="match status" value="1"/>
</dbReference>
<reference evidence="1 2" key="1">
    <citation type="submission" date="2024-05" db="EMBL/GenBank/DDBJ databases">
        <authorList>
            <person name="Duchaud E."/>
        </authorList>
    </citation>
    <scope>NUCLEOTIDE SEQUENCE [LARGE SCALE GENOMIC DNA]</scope>
    <source>
        <strain evidence="1">Ena-SAMPLE-TAB-13-05-2024-13:56:06:370-140302</strain>
    </source>
</reference>
<sequence length="1169" mass="127937">MKKLFILGVYFISISIFAQKQANIWYFGQNAGIDFSTTPPTALTNGQLNTDEGCSSFSDKDGNLLFYSDGIRIFNKDHNLMTFTDGSLADNLGGNPSSTQSGMIIPRPGSDTLYYLFTVGTNFVPNGVPSNPGFNFYTIDMSRNGGLGEIVDGPVNLAIDPISSLDISTVWSEKVTAVKGKDCDTFWVISFAQGQFYSFKVDASGVDVSGVVVSNVNFNTTDKRGYLQVSPNGEFIAFADYRAGQQNINGTLQLFNFNNETGVVSTNPITLIGDNQNESPYGVAFSQQSNKLYASTFNGTNSVYQFDLTNPDIPSTRVLINSKQGFRGALQLGPDGKIYASVPNSDYLDVIDNPNADGNDVVYINDAIFLNGQSTAQGLPPFISSLLLPIEITDTATNEILNNQTIQYCFGETIEISPEPITGTNIQYEWTFDNGTTSTVISNQPTLTLNNLSTSDDGTYSLVVTLIDDCNNATNLEGSFDIETFEPASVNTISDINFCDTDGDGFNTFDFDTDITPIALGTLDPTQFQVLYFLNQVDADNNNVPNAITSPYTNATAFPSNQDIFVRVNNIDAPEACFASTQFTISITALPAPSQPTNYEECDDVANGGDTDGFFNNFILSTKDAEVLGSLSPTLYNVSYHTTLTGAQTDSSTDVIDKNNPYRNATINAQTIYVRIENIANTNCFTVSDPTSATFQPFQLIVHPLPVIANNPALINQCDTDSDLSTTINLTQAEISISANHTNETFKYYPTEADAIADTAEITTPITHTASDGDSVWVRTISNQGCFRISRLDITISFAGDVAYNQEFTSCDDFLDADGNDNINNDDRDGISNFDISPAIDAIRNLFDPAIRNDLDILFFETAADRDAVINQIPDPTNYRNTNIPATTQQSIFVKIVNRINNDCTGLGEFFIRVLPLPEFDVTTPQIVCLNNPSFIEAETPDGTYTYEWRRNGTLDASSTSETLNINQGGTYEVTAINTTTLCRRTRRIIVNESIIATLAEDDVTIIDDSANNTITIDNGNNNLGIGDYEFALQDENNLIVKDFQDSPMFENLSGGVYTILVRDKNGCGVAQLEVSVLEFPKYFTPNGDGINDLWAVKGASTTFYPQSSIHIFDRYGNAITKIDIDGQGWDGLYNGKTLPSNDYWFSIELTDRNGNQISRKGNFSLLRK</sequence>
<dbReference type="RefSeq" id="WP_348709476.1">
    <property type="nucleotide sequence ID" value="NZ_CAXIXY010000003.1"/>
</dbReference>
<dbReference type="NCBIfam" id="TIGR04131">
    <property type="entry name" value="Bac_Flav_CTERM"/>
    <property type="match status" value="1"/>
</dbReference>
<dbReference type="InterPro" id="IPR026341">
    <property type="entry name" value="T9SS_type_B"/>
</dbReference>
<evidence type="ECO:0000313" key="2">
    <source>
        <dbReference type="Proteomes" id="UP001497416"/>
    </source>
</evidence>
<evidence type="ECO:0000313" key="1">
    <source>
        <dbReference type="EMBL" id="CAL2074547.1"/>
    </source>
</evidence>
<dbReference type="Pfam" id="PF13585">
    <property type="entry name" value="CHU_C"/>
    <property type="match status" value="1"/>
</dbReference>
<gene>
    <name evidence="1" type="ORF">T190607A01A_10001</name>
</gene>
<protein>
    <submittedName>
        <fullName evidence="1">Gliding motility-associated-like protein</fullName>
    </submittedName>
</protein>
<proteinExistence type="predicted"/>
<comment type="caution">
    <text evidence="1">The sequence shown here is derived from an EMBL/GenBank/DDBJ whole genome shotgun (WGS) entry which is preliminary data.</text>
</comment>
<dbReference type="InterPro" id="IPR013783">
    <property type="entry name" value="Ig-like_fold"/>
</dbReference>
<organism evidence="1 2">
    <name type="scientific">Tenacibaculum platacis</name>
    <dbReference type="NCBI Taxonomy" id="3137852"/>
    <lineage>
        <taxon>Bacteria</taxon>
        <taxon>Pseudomonadati</taxon>
        <taxon>Bacteroidota</taxon>
        <taxon>Flavobacteriia</taxon>
        <taxon>Flavobacteriales</taxon>
        <taxon>Flavobacteriaceae</taxon>
        <taxon>Tenacibaculum</taxon>
    </lineage>
</organism>
<dbReference type="SUPFAM" id="SSF75011">
    <property type="entry name" value="3-carboxy-cis,cis-mucoante lactonizing enzyme"/>
    <property type="match status" value="1"/>
</dbReference>
<dbReference type="EMBL" id="CAXIXY010000003">
    <property type="protein sequence ID" value="CAL2074547.1"/>
    <property type="molecule type" value="Genomic_DNA"/>
</dbReference>
<dbReference type="Proteomes" id="UP001497416">
    <property type="component" value="Unassembled WGS sequence"/>
</dbReference>
<keyword evidence="2" id="KW-1185">Reference proteome</keyword>
<name>A0ABM9NQ00_9FLAO</name>